<feature type="compositionally biased region" description="Pro residues" evidence="7">
    <location>
        <begin position="1550"/>
        <end position="1562"/>
    </location>
</feature>
<feature type="region of interest" description="Disordered" evidence="7">
    <location>
        <begin position="813"/>
        <end position="844"/>
    </location>
</feature>
<feature type="region of interest" description="Disordered" evidence="7">
    <location>
        <begin position="407"/>
        <end position="500"/>
    </location>
</feature>
<reference evidence="9" key="1">
    <citation type="submission" date="2016-03" db="EMBL/GenBank/DDBJ databases">
        <title>Updated assembly of Pseudogymnoascus destructans, the fungus causing white-nose syndrome of bats.</title>
        <authorList>
            <person name="Palmer J.M."/>
            <person name="Drees K.P."/>
            <person name="Foster J.T."/>
            <person name="Lindner D.L."/>
        </authorList>
    </citation>
    <scope>NUCLEOTIDE SEQUENCE [LARGE SCALE GENOMIC DNA]</scope>
    <source>
        <strain evidence="9">20631-21</strain>
    </source>
</reference>
<dbReference type="EMBL" id="KV441414">
    <property type="protein sequence ID" value="OAF54844.1"/>
    <property type="molecule type" value="Genomic_DNA"/>
</dbReference>
<evidence type="ECO:0000256" key="2">
    <source>
        <dbReference type="ARBA" id="ARBA00022553"/>
    </source>
</evidence>
<evidence type="ECO:0000313" key="9">
    <source>
        <dbReference type="EMBL" id="OAF54844.1"/>
    </source>
</evidence>
<evidence type="ECO:0000256" key="1">
    <source>
        <dbReference type="ARBA" id="ARBA00004123"/>
    </source>
</evidence>
<protein>
    <recommendedName>
        <fullName evidence="8">Gem-associated protein 5 TPR domain-containing protein</fullName>
    </recommendedName>
</protein>
<feature type="compositionally biased region" description="Basic and acidic residues" evidence="7">
    <location>
        <begin position="1160"/>
        <end position="1172"/>
    </location>
</feature>
<feature type="compositionally biased region" description="Polar residues" evidence="7">
    <location>
        <begin position="1368"/>
        <end position="1378"/>
    </location>
</feature>
<dbReference type="RefSeq" id="XP_024320147.1">
    <property type="nucleotide sequence ID" value="XM_024472235.1"/>
</dbReference>
<dbReference type="Pfam" id="PF23774">
    <property type="entry name" value="TPR_GEMI5"/>
    <property type="match status" value="1"/>
</dbReference>
<evidence type="ECO:0000256" key="3">
    <source>
        <dbReference type="ARBA" id="ARBA00022884"/>
    </source>
</evidence>
<keyword evidence="6" id="KW-0539">Nucleus</keyword>
<proteinExistence type="predicted"/>
<sequence>MSSGQLARNRALSLGSGRSSKGGRAASMADFSMSDSKLARDFEPCDATASMFLYAQGNTVVCAHHDTLTIERRFSRHKEEVLILAVDNVSERGAGRLVLSYDAGQTAIVWDLMTGDEVARFASYNSLSVAAWMRNGNVAFGNAQGNVILFEPSTSEHISARTIDQVPITALAPSADCRTYAIGYQNGSLLIASLQPRFTILHNLTTSRAPSPIVTLAWHASSSRQKSDMLATQTHDGDLRVWSIAKSPSSNDSAKVVRALKRSENFIPGPNWLAWSKNGRIIQYSEGETSSWDVRTKNVTYETVPTLEHVKGIAIYGPGATLFTLGRSNTAQQFDLNSPPVLVANVQHPANLLPPSPPVSIEEQQKGIVASSSSLSEIPTNADISESDEDHMSPLARIAREMDKLEERQQYGPDRSGTLSPASSAASSTSRSSAGSRPARRHGGSVLSKGYSDHTLMSPGSSLHSREPSILSSRDSYSVSSVSSSQMSGRSRPRASRLRQEVLRSPEDKIVVDLFKFTKSRLSDIPYAHPQVPQNKGMSHHELRRQMLNTIFGWNGEADDLVRDELSRHPMGSPNRLLLTKWLGDIDTDIMATSSESMTASDWMLLALSGIGGQTSQQKVARAYVQRLLEKGDVHTAATIMIGMGDQNDAIEIYVSHKCYMEALILTCMVYPADWGRQTQLLRKWGEWAVQHSQQQLAIRCFSCTEESPAESSYASPNAQSLTFSPLSSSIPEMLSPPLSPPGVVPRGPQRNMAKTAALKLVTTFGEKGSTKSKFFGGEDERTPMGNVGTPIAESALSPSGDASTAFLRSRQQSALNTPASARTATPGGYQRNRLPSIGEMPTDVTPIIKMPTVTMPTPRDQTANDAIAYAHARKSSQPETIQLSAATYQPTSRAATASPMMQRMVRTANPLPSPSPDSFTEIKQESRARNGSRGRKPDGLQIQWPPMESIITGDYMTTPELSAPSRRATPSARSVTGSVSSTGASSRGYKSHSKAGDASPMTGRSLDPYISSLDAATHYAKQKAKQERQASRDKKSRGRSSSATGKGRDASLERGRSGVRYIKPAKRSPTSPVPMSPEDLRDLGAVGFGDEPESCPVTSGKNKGRDGSQATARPGSKSSSRIRRMSPEPLKFTDSRPGSRLANRYASRRASPDASLTGRDGRGRSKARDGSLMRSPSSPLPMSSEAAKYRRDEDDLDDTKSAFSNRERQRSRQRSASRKRERASSRQPSPERCRDRSTSRHTNGRSSTKPEDQQRRRLRSVSHARASSDLKVGDLSQMKTERQLKKEAAARELEERRRSLARRPSAPPILHPEQLSPPLPRPNSRSEFLRSSTYASPRDLPPRSQTVDPEMQRGSPRESPYMHAHSRSQSTVHQSPTSVAIGLPATPRAMQHPKFDPEGKDIPDVPQIPESYSPIPQLSMGSLNAVAYAPAEDFAPLPQTTFTPLPKTTYQAGPRHIPPRSMSAPIPEEPISPRALPSALPTHPAFHAALPPSARRVNNPLQDYCASHAPAARKVNPSTDATPGTLGYGTYGMGGIDAALHSGSGPNNMIPPPPPPPPAPPILRELMHLAQPPPPPPAPLYRYGAAADTNSLVSGVSLTSSGSGVIEIVMDDEDASPEHSPKHSPKHIPHSHQHPPPPPPPPAPSAPAAIQQVPQPGGPPVSMMRHSVAQSLDTPARGHNRGRSGNDNSLSGRIRSATERMRSASRGRNGANEKNGRTMSPPMEVSPYESLPPQVWEGPGGRQGRKMSLGAQGGERNMSFGAPGRERKMSDGGLQGERRVERHPREVATSMREGGMI</sequence>
<dbReference type="OrthoDB" id="7326421at2759"/>
<evidence type="ECO:0000256" key="4">
    <source>
        <dbReference type="ARBA" id="ARBA00023015"/>
    </source>
</evidence>
<comment type="subcellular location">
    <subcellularLocation>
        <location evidence="1">Nucleus</location>
    </subcellularLocation>
</comment>
<dbReference type="GO" id="GO:0003723">
    <property type="term" value="F:RNA binding"/>
    <property type="evidence" value="ECO:0007669"/>
    <property type="project" value="UniProtKB-KW"/>
</dbReference>
<feature type="region of interest" description="Disordered" evidence="7">
    <location>
        <begin position="1615"/>
        <end position="1798"/>
    </location>
</feature>
<evidence type="ECO:0000256" key="7">
    <source>
        <dbReference type="SAM" id="MobiDB-lite"/>
    </source>
</evidence>
<dbReference type="InterPro" id="IPR056421">
    <property type="entry name" value="TPR_GEMI5"/>
</dbReference>
<keyword evidence="2" id="KW-0597">Phosphoprotein</keyword>
<feature type="compositionally biased region" description="Low complexity" evidence="7">
    <location>
        <begin position="8"/>
        <end position="25"/>
    </location>
</feature>
<dbReference type="GeneID" id="36291729"/>
<organism evidence="9">
    <name type="scientific">Pseudogymnoascus destructans</name>
    <dbReference type="NCBI Taxonomy" id="655981"/>
    <lineage>
        <taxon>Eukaryota</taxon>
        <taxon>Fungi</taxon>
        <taxon>Dikarya</taxon>
        <taxon>Ascomycota</taxon>
        <taxon>Pezizomycotina</taxon>
        <taxon>Leotiomycetes</taxon>
        <taxon>Thelebolales</taxon>
        <taxon>Thelebolaceae</taxon>
        <taxon>Pseudogymnoascus</taxon>
    </lineage>
</organism>
<feature type="region of interest" description="Disordered" evidence="7">
    <location>
        <begin position="1541"/>
        <end position="1576"/>
    </location>
</feature>
<keyword evidence="5" id="KW-0804">Transcription</keyword>
<keyword evidence="3" id="KW-0694">RNA-binding</keyword>
<dbReference type="eggNOG" id="ENOG502QVI0">
    <property type="taxonomic scope" value="Eukaryota"/>
</dbReference>
<dbReference type="Gene3D" id="2.130.10.10">
    <property type="entry name" value="YVTN repeat-like/Quinoprotein amine dehydrogenase"/>
    <property type="match status" value="1"/>
</dbReference>
<feature type="region of interest" description="Disordered" evidence="7">
    <location>
        <begin position="354"/>
        <end position="392"/>
    </location>
</feature>
<feature type="compositionally biased region" description="Basic and acidic residues" evidence="7">
    <location>
        <begin position="1765"/>
        <end position="1787"/>
    </location>
</feature>
<evidence type="ECO:0000259" key="8">
    <source>
        <dbReference type="Pfam" id="PF23774"/>
    </source>
</evidence>
<dbReference type="GO" id="GO:0005634">
    <property type="term" value="C:nucleus"/>
    <property type="evidence" value="ECO:0007669"/>
    <property type="project" value="UniProtKB-SubCell"/>
</dbReference>
<gene>
    <name evidence="9" type="ORF">VC83_08689</name>
</gene>
<feature type="compositionally biased region" description="Low complexity" evidence="7">
    <location>
        <begin position="1647"/>
        <end position="1656"/>
    </location>
</feature>
<feature type="domain" description="Gem-associated protein 5 TPR" evidence="8">
    <location>
        <begin position="576"/>
        <end position="703"/>
    </location>
</feature>
<feature type="compositionally biased region" description="Low complexity" evidence="7">
    <location>
        <begin position="972"/>
        <end position="988"/>
    </location>
</feature>
<feature type="compositionally biased region" description="Basic and acidic residues" evidence="7">
    <location>
        <begin position="1047"/>
        <end position="1057"/>
    </location>
</feature>
<feature type="compositionally biased region" description="Basic residues" evidence="7">
    <location>
        <begin position="1212"/>
        <end position="1222"/>
    </location>
</feature>
<feature type="compositionally biased region" description="Pro residues" evidence="7">
    <location>
        <begin position="1306"/>
        <end position="1322"/>
    </location>
</feature>
<dbReference type="VEuPathDB" id="FungiDB:GMDG_05622"/>
<dbReference type="InterPro" id="IPR036322">
    <property type="entry name" value="WD40_repeat_dom_sf"/>
</dbReference>
<dbReference type="PANTHER" id="PTHR15528">
    <property type="entry name" value="PEROXISOME PROLIFERATOR ACTIVATED RECEPTOR GAMMA COACTIVATOR 1 PGC-1 -RELATED"/>
    <property type="match status" value="1"/>
</dbReference>
<feature type="compositionally biased region" description="Polar residues" evidence="7">
    <location>
        <begin position="1109"/>
        <end position="1120"/>
    </location>
</feature>
<feature type="compositionally biased region" description="Basic and acidic residues" evidence="7">
    <location>
        <begin position="1025"/>
        <end position="1034"/>
    </location>
</feature>
<feature type="compositionally biased region" description="Pro residues" evidence="7">
    <location>
        <begin position="1635"/>
        <end position="1646"/>
    </location>
</feature>
<feature type="compositionally biased region" description="Polar residues" evidence="7">
    <location>
        <begin position="813"/>
        <end position="824"/>
    </location>
</feature>
<feature type="region of interest" description="Disordered" evidence="7">
    <location>
        <begin position="908"/>
        <end position="1378"/>
    </location>
</feature>
<accession>A0A177A1M2</accession>
<feature type="compositionally biased region" description="Basic and acidic residues" evidence="7">
    <location>
        <begin position="1280"/>
        <end position="1299"/>
    </location>
</feature>
<dbReference type="FunFam" id="2.130.10.10:FF:000577">
    <property type="entry name" value="WD domain G-beta repeat protein"/>
    <property type="match status" value="1"/>
</dbReference>
<feature type="compositionally biased region" description="Basic residues" evidence="7">
    <location>
        <begin position="1623"/>
        <end position="1634"/>
    </location>
</feature>
<feature type="compositionally biased region" description="Basic and acidic residues" evidence="7">
    <location>
        <begin position="1230"/>
        <end position="1239"/>
    </location>
</feature>
<dbReference type="InterPro" id="IPR015943">
    <property type="entry name" value="WD40/YVTN_repeat-like_dom_sf"/>
</dbReference>
<dbReference type="PANTHER" id="PTHR15528:SF11">
    <property type="entry name" value="FI18188P1"/>
    <property type="match status" value="1"/>
</dbReference>
<keyword evidence="4" id="KW-0805">Transcription regulation</keyword>
<evidence type="ECO:0000256" key="5">
    <source>
        <dbReference type="ARBA" id="ARBA00023163"/>
    </source>
</evidence>
<name>A0A177A1M2_9PEZI</name>
<dbReference type="GO" id="GO:0003712">
    <property type="term" value="F:transcription coregulator activity"/>
    <property type="evidence" value="ECO:0007669"/>
    <property type="project" value="InterPro"/>
</dbReference>
<dbReference type="Proteomes" id="UP000077154">
    <property type="component" value="Unassembled WGS sequence"/>
</dbReference>
<dbReference type="InterPro" id="IPR034605">
    <property type="entry name" value="PGC-1"/>
</dbReference>
<dbReference type="SUPFAM" id="SSF50978">
    <property type="entry name" value="WD40 repeat-like"/>
    <property type="match status" value="1"/>
</dbReference>
<feature type="region of interest" description="Disordered" evidence="7">
    <location>
        <begin position="1"/>
        <end position="25"/>
    </location>
</feature>
<feature type="compositionally biased region" description="Low complexity" evidence="7">
    <location>
        <begin position="1173"/>
        <end position="1185"/>
    </location>
</feature>
<evidence type="ECO:0000256" key="6">
    <source>
        <dbReference type="ARBA" id="ARBA00023242"/>
    </source>
</evidence>
<feature type="compositionally biased region" description="Polar residues" evidence="7">
    <location>
        <begin position="370"/>
        <end position="384"/>
    </location>
</feature>
<dbReference type="GO" id="GO:0045944">
    <property type="term" value="P:positive regulation of transcription by RNA polymerase II"/>
    <property type="evidence" value="ECO:0007669"/>
    <property type="project" value="TreeGrafter"/>
</dbReference>
<feature type="compositionally biased region" description="Low complexity" evidence="7">
    <location>
        <begin position="469"/>
        <end position="490"/>
    </location>
</feature>
<feature type="compositionally biased region" description="Low complexity" evidence="7">
    <location>
        <begin position="416"/>
        <end position="437"/>
    </location>
</feature>